<organism evidence="1 2">
    <name type="scientific">Rotaria socialis</name>
    <dbReference type="NCBI Taxonomy" id="392032"/>
    <lineage>
        <taxon>Eukaryota</taxon>
        <taxon>Metazoa</taxon>
        <taxon>Spiralia</taxon>
        <taxon>Gnathifera</taxon>
        <taxon>Rotifera</taxon>
        <taxon>Eurotatoria</taxon>
        <taxon>Bdelloidea</taxon>
        <taxon>Philodinida</taxon>
        <taxon>Philodinidae</taxon>
        <taxon>Rotaria</taxon>
    </lineage>
</organism>
<dbReference type="AlphaFoldDB" id="A0A818DV14"/>
<proteinExistence type="predicted"/>
<accession>A0A818DV14</accession>
<dbReference type="EMBL" id="CAJNYV010001966">
    <property type="protein sequence ID" value="CAF3447949.1"/>
    <property type="molecule type" value="Genomic_DNA"/>
</dbReference>
<sequence length="648" mass="74017">MDTKVNIKESKSTGINNNLNNINLALSKDIIEGPLHNNGISSGKMNDSIPSELSIGQFVGIAHKSLELVNKNYTHIKESSIETNFDLRNFSLSSKSNLSLVGKPSCVEDTLNVTPIIENVIVECSLNESFYKNFRFELPNNIETELNLTKKLTNDKTLKSTSSYVNALKIKNKLCYNNNKFKLYKRQPAFRIGHFKVITGMSLNDNLVTDISHELKNELALVRLNALIGSIKIIPQFIKEIMNDIIVDAGNMYSENLTNKITIVNTQPASQDNLDINESIALNITNDTNDLKSLSENSGLIEEEFKVTSDIENECVDKLGLNESIADQLVNNVTLEKNNNNLNLNPVSLIKFEEEVNFVLPVKSKQECSVKNKVKSKGKKSKNQVNSIPQINSFSLVNNDEISPSKVNPTPYSIDQKIKSELSVSTPIERCKAINTENLYNINENEAYALEPNIITYDSVHNLNDSSSYNEFTFTRIQSPILRLSKVWSVKMPWKNKCTKVEIFLKCLCFCALNKTITTNKDFKNPNKQEIKEYIKNIKSTPIKCLHRDWEDEIWSYAEKFVKMENKRLVVYNPLLNKSEYESYFIPDVTTDTIYIVYGPGKEYENCMECTVMKSCEKSSTNKKERVEIVPYNRERLNKEEWFYDLPY</sequence>
<evidence type="ECO:0000313" key="1">
    <source>
        <dbReference type="EMBL" id="CAF3447949.1"/>
    </source>
</evidence>
<reference evidence="1" key="1">
    <citation type="submission" date="2021-02" db="EMBL/GenBank/DDBJ databases">
        <authorList>
            <person name="Nowell W R."/>
        </authorList>
    </citation>
    <scope>NUCLEOTIDE SEQUENCE</scope>
</reference>
<gene>
    <name evidence="1" type="ORF">KIK155_LOCUS12163</name>
</gene>
<protein>
    <submittedName>
        <fullName evidence="1">Uncharacterized protein</fullName>
    </submittedName>
</protein>
<name>A0A818DV14_9BILA</name>
<dbReference type="Proteomes" id="UP000663865">
    <property type="component" value="Unassembled WGS sequence"/>
</dbReference>
<comment type="caution">
    <text evidence="1">The sequence shown here is derived from an EMBL/GenBank/DDBJ whole genome shotgun (WGS) entry which is preliminary data.</text>
</comment>
<evidence type="ECO:0000313" key="2">
    <source>
        <dbReference type="Proteomes" id="UP000663865"/>
    </source>
</evidence>